<dbReference type="Proteomes" id="UP000754883">
    <property type="component" value="Unassembled WGS sequence"/>
</dbReference>
<comment type="caution">
    <text evidence="1">The sequence shown here is derived from an EMBL/GenBank/DDBJ whole genome shotgun (WGS) entry which is preliminary data.</text>
</comment>
<organism evidence="1 2">
    <name type="scientific">Clonostachys byssicola</name>
    <dbReference type="NCBI Taxonomy" id="160290"/>
    <lineage>
        <taxon>Eukaryota</taxon>
        <taxon>Fungi</taxon>
        <taxon>Dikarya</taxon>
        <taxon>Ascomycota</taxon>
        <taxon>Pezizomycotina</taxon>
        <taxon>Sordariomycetes</taxon>
        <taxon>Hypocreomycetidae</taxon>
        <taxon>Hypocreales</taxon>
        <taxon>Bionectriaceae</taxon>
        <taxon>Clonostachys</taxon>
    </lineage>
</organism>
<gene>
    <name evidence="1" type="ORF">CBYS24578_00012544</name>
</gene>
<dbReference type="EMBL" id="CABFNO020001469">
    <property type="protein sequence ID" value="CAG9990316.1"/>
    <property type="molecule type" value="Genomic_DNA"/>
</dbReference>
<evidence type="ECO:0000313" key="2">
    <source>
        <dbReference type="Proteomes" id="UP000754883"/>
    </source>
</evidence>
<evidence type="ECO:0000313" key="1">
    <source>
        <dbReference type="EMBL" id="CAG9990316.1"/>
    </source>
</evidence>
<dbReference type="InterPro" id="IPR046486">
    <property type="entry name" value="DUF6579"/>
</dbReference>
<reference evidence="1" key="1">
    <citation type="submission" date="2021-10" db="EMBL/GenBank/DDBJ databases">
        <authorList>
            <person name="Piombo E."/>
        </authorList>
    </citation>
    <scope>NUCLEOTIDE SEQUENCE</scope>
</reference>
<dbReference type="OrthoDB" id="5153834at2759"/>
<dbReference type="Pfam" id="PF20219">
    <property type="entry name" value="DUF6579"/>
    <property type="match status" value="1"/>
</dbReference>
<protein>
    <submittedName>
        <fullName evidence="1">Uncharacterized protein</fullName>
    </submittedName>
</protein>
<accession>A0A9N9Y719</accession>
<dbReference type="AlphaFoldDB" id="A0A9N9Y719"/>
<name>A0A9N9Y719_9HYPO</name>
<proteinExistence type="predicted"/>
<keyword evidence="2" id="KW-1185">Reference proteome</keyword>
<sequence>MGDLAVPESLPIKGDYTKYLKYLSVIKEGGEVVTSAINNRKAYHEGNAAKANTRLLGDLRGELPEFAREAHELLQTTTSLAKTAEKCTEATAATHQRLAGAVIDASKVIEHNATIIADHVGQASHSMRLTNAAVVDAAVSIKDDVQAVAQTVGDVRILAGSTLSILGQGLERIIHQLQAINDNLKGIKDQLAAQNTLAAAGGSGPDGFARVAYGYVRSHLRKYPEEGHMFFLYHPSNTWHWRFEELVEADPLPPSFGAISHNLDHLCLCMQAVREQLGHEDKQTVFHLLIPTWYPITLDMPLHFPDEVLPLHILGFREGGKALVSFNLPAKQETLVLEDVDNDLDPHSQNLRAGIAASTAVVGECSMITGACVTVGLSLGAATGLGTLLVLPVLFGCITTVGPPVFETTAGLVKDLLNEERPRILGTDQRLDEE</sequence>